<gene>
    <name evidence="1" type="ORF">P167DRAFT_339915</name>
</gene>
<reference evidence="1 2" key="1">
    <citation type="journal article" date="2018" name="Nat. Ecol. Evol.">
        <title>Pezizomycetes genomes reveal the molecular basis of ectomycorrhizal truffle lifestyle.</title>
        <authorList>
            <person name="Murat C."/>
            <person name="Payen T."/>
            <person name="Noel B."/>
            <person name="Kuo A."/>
            <person name="Morin E."/>
            <person name="Chen J."/>
            <person name="Kohler A."/>
            <person name="Krizsan K."/>
            <person name="Balestrini R."/>
            <person name="Da Silva C."/>
            <person name="Montanini B."/>
            <person name="Hainaut M."/>
            <person name="Levati E."/>
            <person name="Barry K.W."/>
            <person name="Belfiori B."/>
            <person name="Cichocki N."/>
            <person name="Clum A."/>
            <person name="Dockter R.B."/>
            <person name="Fauchery L."/>
            <person name="Guy J."/>
            <person name="Iotti M."/>
            <person name="Le Tacon F."/>
            <person name="Lindquist E.A."/>
            <person name="Lipzen A."/>
            <person name="Malagnac F."/>
            <person name="Mello A."/>
            <person name="Molinier V."/>
            <person name="Miyauchi S."/>
            <person name="Poulain J."/>
            <person name="Riccioni C."/>
            <person name="Rubini A."/>
            <person name="Sitrit Y."/>
            <person name="Splivallo R."/>
            <person name="Traeger S."/>
            <person name="Wang M."/>
            <person name="Zifcakova L."/>
            <person name="Wipf D."/>
            <person name="Zambonelli A."/>
            <person name="Paolocci F."/>
            <person name="Nowrousian M."/>
            <person name="Ottonello S."/>
            <person name="Baldrian P."/>
            <person name="Spatafora J.W."/>
            <person name="Henrissat B."/>
            <person name="Nagy L.G."/>
            <person name="Aury J.M."/>
            <person name="Wincker P."/>
            <person name="Grigoriev I.V."/>
            <person name="Bonfante P."/>
            <person name="Martin F.M."/>
        </authorList>
    </citation>
    <scope>NUCLEOTIDE SEQUENCE [LARGE SCALE GENOMIC DNA]</scope>
    <source>
        <strain evidence="1 2">CCBAS932</strain>
    </source>
</reference>
<dbReference type="AlphaFoldDB" id="A0A3N4KDP1"/>
<dbReference type="EMBL" id="ML119161">
    <property type="protein sequence ID" value="RPB08600.1"/>
    <property type="molecule type" value="Genomic_DNA"/>
</dbReference>
<accession>A0A3N4KDP1</accession>
<proteinExistence type="predicted"/>
<dbReference type="InParanoid" id="A0A3N4KDP1"/>
<organism evidence="1 2">
    <name type="scientific">Morchella conica CCBAS932</name>
    <dbReference type="NCBI Taxonomy" id="1392247"/>
    <lineage>
        <taxon>Eukaryota</taxon>
        <taxon>Fungi</taxon>
        <taxon>Dikarya</taxon>
        <taxon>Ascomycota</taxon>
        <taxon>Pezizomycotina</taxon>
        <taxon>Pezizomycetes</taxon>
        <taxon>Pezizales</taxon>
        <taxon>Morchellaceae</taxon>
        <taxon>Morchella</taxon>
    </lineage>
</organism>
<evidence type="ECO:0000313" key="1">
    <source>
        <dbReference type="EMBL" id="RPB08600.1"/>
    </source>
</evidence>
<evidence type="ECO:0000313" key="2">
    <source>
        <dbReference type="Proteomes" id="UP000277580"/>
    </source>
</evidence>
<name>A0A3N4KDP1_9PEZI</name>
<dbReference type="Proteomes" id="UP000277580">
    <property type="component" value="Unassembled WGS sequence"/>
</dbReference>
<protein>
    <submittedName>
        <fullName evidence="1">Uncharacterized protein</fullName>
    </submittedName>
</protein>
<sequence length="78" mass="8858">MLLLYIILGSQGRGLYVIVISQKYTKDLQLHIRVLVAGREYMYSTEYKRGLPAVLRPPASLPYPAGEFFSLRVLNLEG</sequence>
<keyword evidence="2" id="KW-1185">Reference proteome</keyword>